<organism evidence="2 3">
    <name type="scientific">Euplotes crassus</name>
    <dbReference type="NCBI Taxonomy" id="5936"/>
    <lineage>
        <taxon>Eukaryota</taxon>
        <taxon>Sar</taxon>
        <taxon>Alveolata</taxon>
        <taxon>Ciliophora</taxon>
        <taxon>Intramacronucleata</taxon>
        <taxon>Spirotrichea</taxon>
        <taxon>Hypotrichia</taxon>
        <taxon>Euplotida</taxon>
        <taxon>Euplotidae</taxon>
        <taxon>Moneuplotes</taxon>
    </lineage>
</organism>
<dbReference type="AlphaFoldDB" id="A0AAD1UNB9"/>
<evidence type="ECO:0000313" key="2">
    <source>
        <dbReference type="EMBL" id="CAI2370070.1"/>
    </source>
</evidence>
<dbReference type="Proteomes" id="UP001295684">
    <property type="component" value="Unassembled WGS sequence"/>
</dbReference>
<evidence type="ECO:0000313" key="3">
    <source>
        <dbReference type="Proteomes" id="UP001295684"/>
    </source>
</evidence>
<dbReference type="EMBL" id="CAMPGE010011233">
    <property type="protein sequence ID" value="CAI2370070.1"/>
    <property type="molecule type" value="Genomic_DNA"/>
</dbReference>
<reference evidence="2" key="1">
    <citation type="submission" date="2023-07" db="EMBL/GenBank/DDBJ databases">
        <authorList>
            <consortium name="AG Swart"/>
            <person name="Singh M."/>
            <person name="Singh A."/>
            <person name="Seah K."/>
            <person name="Emmerich C."/>
        </authorList>
    </citation>
    <scope>NUCLEOTIDE SEQUENCE</scope>
    <source>
        <strain evidence="2">DP1</strain>
    </source>
</reference>
<feature type="region of interest" description="Disordered" evidence="1">
    <location>
        <begin position="88"/>
        <end position="120"/>
    </location>
</feature>
<accession>A0AAD1UNB9</accession>
<evidence type="ECO:0000256" key="1">
    <source>
        <dbReference type="SAM" id="MobiDB-lite"/>
    </source>
</evidence>
<feature type="compositionally biased region" description="Basic residues" evidence="1">
    <location>
        <begin position="88"/>
        <end position="101"/>
    </location>
</feature>
<protein>
    <submittedName>
        <fullName evidence="2">Uncharacterized protein</fullName>
    </submittedName>
</protein>
<name>A0AAD1UNB9_EUPCR</name>
<comment type="caution">
    <text evidence="2">The sequence shown here is derived from an EMBL/GenBank/DDBJ whole genome shotgun (WGS) entry which is preliminary data.</text>
</comment>
<gene>
    <name evidence="2" type="ORF">ECRASSUSDP1_LOCUS11378</name>
</gene>
<proteinExistence type="predicted"/>
<sequence>MEKYRHDESFAIALNKHVPFPNQTQNRHKTDKFLQKVKRQLSPKELRQIHHPLSQKSKYTKIRIPKKNLFLKKLNKHFDLPKTRSISTRKKLSKTHKRVHSHILSQDTKSKMEPKISNNKHSPLCFRNQVILEKEESEEKEEVKFNQSITIDKRDSLSCSSIKFDSVNHSGIKQISKNFIIKRNVNHHESLQPRQKNTRNLANPEPLNQWRMLKKNAFKSMDERDSLTSISPKKKRARRNFNFSHVRKKTPIKFMRDEKVQKSVISPEPERRDLFQSMHSGDLNSQQSNNVSSSSIGRYEVDMKDRMDTYDSRSSIIGELKEDFMNAGNSKMFNERMFEDLQKRIFLPRFIKGKKKNLAKVYHKKPKSNDNPIYFMGTQVPNKIKKNLPLKNQINLIIFRNQYLKMIKQRKNEFMKEYIERIGK</sequence>
<keyword evidence="3" id="KW-1185">Reference proteome</keyword>